<dbReference type="InterPro" id="IPR006358">
    <property type="entry name" value="Tscrpt_elong_fac_GreB"/>
</dbReference>
<gene>
    <name evidence="4" type="primary">greB</name>
    <name evidence="7" type="ORF">EDC38_1106</name>
</gene>
<evidence type="ECO:0000313" key="8">
    <source>
        <dbReference type="Proteomes" id="UP000273643"/>
    </source>
</evidence>
<evidence type="ECO:0000313" key="7">
    <source>
        <dbReference type="EMBL" id="ROQ20500.1"/>
    </source>
</evidence>
<dbReference type="GO" id="GO:0032784">
    <property type="term" value="P:regulation of DNA-templated transcription elongation"/>
    <property type="evidence" value="ECO:0007669"/>
    <property type="project" value="UniProtKB-UniRule"/>
</dbReference>
<dbReference type="InterPro" id="IPR036805">
    <property type="entry name" value="Tscrpt_elong_fac_GreA/B_N_sf"/>
</dbReference>
<dbReference type="InterPro" id="IPR022691">
    <property type="entry name" value="Tscrpt_elong_fac_GreA/B_N"/>
</dbReference>
<dbReference type="Pfam" id="PF01272">
    <property type="entry name" value="GreA_GreB"/>
    <property type="match status" value="1"/>
</dbReference>
<keyword evidence="3 4" id="KW-0804">Transcription</keyword>
<dbReference type="Pfam" id="PF03449">
    <property type="entry name" value="GreA_GreB_N"/>
    <property type="match status" value="1"/>
</dbReference>
<organism evidence="7 8">
    <name type="scientific">Marinimicrobium koreense</name>
    <dbReference type="NCBI Taxonomy" id="306545"/>
    <lineage>
        <taxon>Bacteria</taxon>
        <taxon>Pseudomonadati</taxon>
        <taxon>Pseudomonadota</taxon>
        <taxon>Gammaproteobacteria</taxon>
        <taxon>Cellvibrionales</taxon>
        <taxon>Cellvibrionaceae</taxon>
        <taxon>Marinimicrobium</taxon>
    </lineage>
</organism>
<evidence type="ECO:0000259" key="6">
    <source>
        <dbReference type="Pfam" id="PF03449"/>
    </source>
</evidence>
<dbReference type="SUPFAM" id="SSF54534">
    <property type="entry name" value="FKBP-like"/>
    <property type="match status" value="1"/>
</dbReference>
<dbReference type="InterPro" id="IPR036953">
    <property type="entry name" value="GreA/GreB_C_sf"/>
</dbReference>
<dbReference type="AlphaFoldDB" id="A0A3N1P1B4"/>
<dbReference type="NCBIfam" id="TIGR01461">
    <property type="entry name" value="greB"/>
    <property type="match status" value="1"/>
</dbReference>
<dbReference type="GO" id="GO:0003746">
    <property type="term" value="F:translation elongation factor activity"/>
    <property type="evidence" value="ECO:0007669"/>
    <property type="project" value="UniProtKB-KW"/>
</dbReference>
<reference evidence="7 8" key="1">
    <citation type="submission" date="2018-11" db="EMBL/GenBank/DDBJ databases">
        <title>Genomic Encyclopedia of Type Strains, Phase IV (KMG-IV): sequencing the most valuable type-strain genomes for metagenomic binning, comparative biology and taxonomic classification.</title>
        <authorList>
            <person name="Goeker M."/>
        </authorList>
    </citation>
    <scope>NUCLEOTIDE SEQUENCE [LARGE SCALE GENOMIC DNA]</scope>
    <source>
        <strain evidence="7 8">DSM 16974</strain>
    </source>
</reference>
<dbReference type="Proteomes" id="UP000273643">
    <property type="component" value="Unassembled WGS sequence"/>
</dbReference>
<feature type="domain" description="Transcription elongation factor GreA/GreB N-terminal" evidence="6">
    <location>
        <begin position="14"/>
        <end position="83"/>
    </location>
</feature>
<comment type="caution">
    <text evidence="7">The sequence shown here is derived from an EMBL/GenBank/DDBJ whole genome shotgun (WGS) entry which is preliminary data.</text>
</comment>
<dbReference type="PANTHER" id="PTHR30437:SF6">
    <property type="entry name" value="TRANSCRIPTION ELONGATION FACTOR GREB"/>
    <property type="match status" value="1"/>
</dbReference>
<dbReference type="InterPro" id="IPR028624">
    <property type="entry name" value="Tscrpt_elong_fac_GreA/B"/>
</dbReference>
<dbReference type="EMBL" id="RJUK01000001">
    <property type="protein sequence ID" value="ROQ20500.1"/>
    <property type="molecule type" value="Genomic_DNA"/>
</dbReference>
<dbReference type="FunFam" id="1.10.287.180:FF:000001">
    <property type="entry name" value="Transcription elongation factor GreA"/>
    <property type="match status" value="1"/>
</dbReference>
<proteinExistence type="inferred from homology"/>
<evidence type="ECO:0000256" key="1">
    <source>
        <dbReference type="ARBA" id="ARBA00023015"/>
    </source>
</evidence>
<keyword evidence="1 4" id="KW-0805">Transcription regulation</keyword>
<sequence length="184" mass="21192">MGRWRPPAPRSSPYITPTGARRLKEELTQLWKVERPQVTQTVHEAAKNGDRSENGDYIYGKKRLREIDRRVRYLSKRLENVTIVDRLPEDRSKIFFGAWVTLEDEDGEERTYQIVGPDEFDLSKGQLSVDSPLARQLLGKRVDDEVAVRTPEHGELVYWVAAIEYRPYDDPLISANQTVPPSLG</sequence>
<accession>A0A3N1P1B4</accession>
<dbReference type="SUPFAM" id="SSF46557">
    <property type="entry name" value="GreA transcript cleavage protein, N-terminal domain"/>
    <property type="match status" value="1"/>
</dbReference>
<protein>
    <recommendedName>
        <fullName evidence="4">Transcription elongation factor GreB</fullName>
    </recommendedName>
    <alternativeName>
        <fullName evidence="4">Transcript cleavage factor GreB</fullName>
    </alternativeName>
</protein>
<dbReference type="HAMAP" id="MF_00930">
    <property type="entry name" value="GreB"/>
    <property type="match status" value="1"/>
</dbReference>
<dbReference type="NCBIfam" id="NF002506">
    <property type="entry name" value="PRK01885.1"/>
    <property type="match status" value="1"/>
</dbReference>
<comment type="similarity">
    <text evidence="4">Belongs to the GreA/GreB family. GreB subfamily.</text>
</comment>
<evidence type="ECO:0000256" key="3">
    <source>
        <dbReference type="ARBA" id="ARBA00023163"/>
    </source>
</evidence>
<evidence type="ECO:0000256" key="4">
    <source>
        <dbReference type="HAMAP-Rule" id="MF_00930"/>
    </source>
</evidence>
<dbReference type="GO" id="GO:0006354">
    <property type="term" value="P:DNA-templated transcription elongation"/>
    <property type="evidence" value="ECO:0007669"/>
    <property type="project" value="TreeGrafter"/>
</dbReference>
<dbReference type="HAMAP" id="MF_00105">
    <property type="entry name" value="GreA_GreB"/>
    <property type="match status" value="1"/>
</dbReference>
<keyword evidence="8" id="KW-1185">Reference proteome</keyword>
<dbReference type="InterPro" id="IPR001437">
    <property type="entry name" value="Tscrpt_elong_fac_GreA/B_C"/>
</dbReference>
<keyword evidence="7" id="KW-0648">Protein biosynthesis</keyword>
<dbReference type="Gene3D" id="3.10.50.30">
    <property type="entry name" value="Transcription elongation factor, GreA/GreB, C-terminal domain"/>
    <property type="match status" value="1"/>
</dbReference>
<evidence type="ECO:0000256" key="2">
    <source>
        <dbReference type="ARBA" id="ARBA00023125"/>
    </source>
</evidence>
<keyword evidence="7" id="KW-0251">Elongation factor</keyword>
<evidence type="ECO:0000259" key="5">
    <source>
        <dbReference type="Pfam" id="PF01272"/>
    </source>
</evidence>
<dbReference type="RefSeq" id="WP_123637638.1">
    <property type="nucleotide sequence ID" value="NZ_RJUK01000001.1"/>
</dbReference>
<feature type="domain" description="Transcription elongation factor GreA/GreB C-terminal" evidence="5">
    <location>
        <begin position="92"/>
        <end position="165"/>
    </location>
</feature>
<name>A0A3N1P1B4_9GAMM</name>
<dbReference type="GO" id="GO:0003677">
    <property type="term" value="F:DNA binding"/>
    <property type="evidence" value="ECO:0007669"/>
    <property type="project" value="UniProtKB-UniRule"/>
</dbReference>
<dbReference type="InterPro" id="IPR018151">
    <property type="entry name" value="TF_GreA/GreB_CS"/>
</dbReference>
<dbReference type="PIRSF" id="PIRSF006092">
    <property type="entry name" value="GreA_GreB"/>
    <property type="match status" value="1"/>
</dbReference>
<keyword evidence="2 4" id="KW-0238">DNA-binding</keyword>
<dbReference type="InterPro" id="IPR023459">
    <property type="entry name" value="Tscrpt_elong_fac_GreA/B_fam"/>
</dbReference>
<dbReference type="FunFam" id="3.10.50.30:FF:000001">
    <property type="entry name" value="Transcription elongation factor GreA"/>
    <property type="match status" value="1"/>
</dbReference>
<dbReference type="Gene3D" id="1.10.287.180">
    <property type="entry name" value="Transcription elongation factor, GreA/GreB, N-terminal domain"/>
    <property type="match status" value="1"/>
</dbReference>
<dbReference type="OrthoDB" id="5511940at2"/>
<dbReference type="GO" id="GO:0070063">
    <property type="term" value="F:RNA polymerase binding"/>
    <property type="evidence" value="ECO:0007669"/>
    <property type="project" value="InterPro"/>
</dbReference>
<dbReference type="PROSITE" id="PS00829">
    <property type="entry name" value="GREAB_1"/>
    <property type="match status" value="1"/>
</dbReference>
<dbReference type="PANTHER" id="PTHR30437">
    <property type="entry name" value="TRANSCRIPTION ELONGATION FACTOR GREA"/>
    <property type="match status" value="1"/>
</dbReference>
<comment type="function">
    <text evidence="4">Necessary for efficient RNA polymerase transcription elongation past template-encoded arresting sites. The arresting sites in DNA have the property of trapping a certain fraction of elongating RNA polymerases that pass through, resulting in locked ternary complexes. Cleavage of the nascent transcript by cleavage factors such as GreA or GreB allows the resumption of elongation from the new 3'terminus. GreB releases sequences of up to 9 nucleotides in length.</text>
</comment>